<dbReference type="AlphaFoldDB" id="A0AAD7FAV0"/>
<dbReference type="Proteomes" id="UP001221142">
    <property type="component" value="Unassembled WGS sequence"/>
</dbReference>
<keyword evidence="2" id="KW-1185">Reference proteome</keyword>
<proteinExistence type="predicted"/>
<name>A0AAD7FAV0_9AGAR</name>
<accession>A0AAD7FAV0</accession>
<comment type="caution">
    <text evidence="1">The sequence shown here is derived from an EMBL/GenBank/DDBJ whole genome shotgun (WGS) entry which is preliminary data.</text>
</comment>
<protein>
    <submittedName>
        <fullName evidence="1">Uncharacterized protein</fullName>
    </submittedName>
</protein>
<dbReference type="EMBL" id="JARKIF010000029">
    <property type="protein sequence ID" value="KAJ7612981.1"/>
    <property type="molecule type" value="Genomic_DNA"/>
</dbReference>
<evidence type="ECO:0000313" key="2">
    <source>
        <dbReference type="Proteomes" id="UP001221142"/>
    </source>
</evidence>
<reference evidence="1" key="1">
    <citation type="submission" date="2023-03" db="EMBL/GenBank/DDBJ databases">
        <title>Massive genome expansion in bonnet fungi (Mycena s.s.) driven by repeated elements and novel gene families across ecological guilds.</title>
        <authorList>
            <consortium name="Lawrence Berkeley National Laboratory"/>
            <person name="Harder C.B."/>
            <person name="Miyauchi S."/>
            <person name="Viragh M."/>
            <person name="Kuo A."/>
            <person name="Thoen E."/>
            <person name="Andreopoulos B."/>
            <person name="Lu D."/>
            <person name="Skrede I."/>
            <person name="Drula E."/>
            <person name="Henrissat B."/>
            <person name="Morin E."/>
            <person name="Kohler A."/>
            <person name="Barry K."/>
            <person name="LaButti K."/>
            <person name="Morin E."/>
            <person name="Salamov A."/>
            <person name="Lipzen A."/>
            <person name="Mereny Z."/>
            <person name="Hegedus B."/>
            <person name="Baldrian P."/>
            <person name="Stursova M."/>
            <person name="Weitz H."/>
            <person name="Taylor A."/>
            <person name="Grigoriev I.V."/>
            <person name="Nagy L.G."/>
            <person name="Martin F."/>
            <person name="Kauserud H."/>
        </authorList>
    </citation>
    <scope>NUCLEOTIDE SEQUENCE</scope>
    <source>
        <strain evidence="1">9284</strain>
    </source>
</reference>
<evidence type="ECO:0000313" key="1">
    <source>
        <dbReference type="EMBL" id="KAJ7612981.1"/>
    </source>
</evidence>
<gene>
    <name evidence="1" type="ORF">FB45DRAFT_1036516</name>
</gene>
<organism evidence="1 2">
    <name type="scientific">Roridomyces roridus</name>
    <dbReference type="NCBI Taxonomy" id="1738132"/>
    <lineage>
        <taxon>Eukaryota</taxon>
        <taxon>Fungi</taxon>
        <taxon>Dikarya</taxon>
        <taxon>Basidiomycota</taxon>
        <taxon>Agaricomycotina</taxon>
        <taxon>Agaricomycetes</taxon>
        <taxon>Agaricomycetidae</taxon>
        <taxon>Agaricales</taxon>
        <taxon>Marasmiineae</taxon>
        <taxon>Mycenaceae</taxon>
        <taxon>Roridomyces</taxon>
    </lineage>
</organism>
<sequence length="209" mass="23600">MSWRRPDPLTGIGPLRQLQIAIGSTPTYNFLRQPDIRPALMSLVTMDLSLDRHGRDFLNDVELFCNLKELGLLWEFPQEHSARVHPLNFPFLPNVQKIRLVFLSLGPGLLWADVFEFIGASITLAETTPALEELALVLNPSPPGERPGPIPFFNDPHYAEDLPALRWIRCYHQDARSDITLEDFTAYMGAVFPAPLKDGILTCHSRSDL</sequence>